<dbReference type="AlphaFoldDB" id="A0AB39Z1V4"/>
<keyword evidence="1" id="KW-0812">Transmembrane</keyword>
<proteinExistence type="predicted"/>
<dbReference type="GeneID" id="108007682"/>
<dbReference type="Proteomes" id="UP001652628">
    <property type="component" value="Chromosome 3"/>
</dbReference>
<protein>
    <submittedName>
        <fullName evidence="3">Uncharacterized protein</fullName>
    </submittedName>
</protein>
<name>A0AB39Z1V4_DROSZ</name>
<dbReference type="RefSeq" id="XP_016926893.4">
    <property type="nucleotide sequence ID" value="XM_017071404.4"/>
</dbReference>
<keyword evidence="1" id="KW-0472">Membrane</keyword>
<feature type="transmembrane region" description="Helical" evidence="1">
    <location>
        <begin position="121"/>
        <end position="139"/>
    </location>
</feature>
<evidence type="ECO:0000313" key="2">
    <source>
        <dbReference type="Proteomes" id="UP001652628"/>
    </source>
</evidence>
<reference evidence="3" key="1">
    <citation type="submission" date="2025-08" db="UniProtKB">
        <authorList>
            <consortium name="RefSeq"/>
        </authorList>
    </citation>
    <scope>IDENTIFICATION</scope>
</reference>
<keyword evidence="1" id="KW-1133">Transmembrane helix</keyword>
<organism evidence="2 3">
    <name type="scientific">Drosophila suzukii</name>
    <name type="common">Spotted-wing drosophila fruit fly</name>
    <dbReference type="NCBI Taxonomy" id="28584"/>
    <lineage>
        <taxon>Eukaryota</taxon>
        <taxon>Metazoa</taxon>
        <taxon>Ecdysozoa</taxon>
        <taxon>Arthropoda</taxon>
        <taxon>Hexapoda</taxon>
        <taxon>Insecta</taxon>
        <taxon>Pterygota</taxon>
        <taxon>Neoptera</taxon>
        <taxon>Endopterygota</taxon>
        <taxon>Diptera</taxon>
        <taxon>Brachycera</taxon>
        <taxon>Muscomorpha</taxon>
        <taxon>Ephydroidea</taxon>
        <taxon>Drosophilidae</taxon>
        <taxon>Drosophila</taxon>
        <taxon>Sophophora</taxon>
    </lineage>
</organism>
<evidence type="ECO:0000313" key="3">
    <source>
        <dbReference type="RefSeq" id="XP_016926893.4"/>
    </source>
</evidence>
<gene>
    <name evidence="3" type="primary">LOC108007682</name>
</gene>
<evidence type="ECO:0000256" key="1">
    <source>
        <dbReference type="SAM" id="Phobius"/>
    </source>
</evidence>
<keyword evidence="2" id="KW-1185">Reference proteome</keyword>
<accession>A0AB39Z1V4</accession>
<sequence>MITPRDKSTKSVFQLNPDCRRGMSLAWIILIGLLIPERNTTGGALANASPYIRLRRTHLPAIKVRHVAHRTSRRIVRITSSDQTALGSQKIQHVGAFNDSISTSDRWEYNMWQVLRVDGKTNLYILFFTIYVSYLVYVLF</sequence>